<comment type="caution">
    <text evidence="1">The sequence shown here is derived from an EMBL/GenBank/DDBJ whole genome shotgun (WGS) entry which is preliminary data.</text>
</comment>
<keyword evidence="2" id="KW-1185">Reference proteome</keyword>
<dbReference type="RefSeq" id="WP_119593077.1">
    <property type="nucleotide sequence ID" value="NZ_QXFM01000105.1"/>
</dbReference>
<protein>
    <submittedName>
        <fullName evidence="1">Metallopeptidase family protein</fullName>
    </submittedName>
</protein>
<reference evidence="1 2" key="1">
    <citation type="submission" date="2018-08" db="EMBL/GenBank/DDBJ databases">
        <title>Erythrobacter zhengii sp.nov., a bacterium isolated from deep-sea sediment.</title>
        <authorList>
            <person name="Fang C."/>
            <person name="Wu Y.-H."/>
            <person name="Sun C."/>
            <person name="Wang H."/>
            <person name="Cheng H."/>
            <person name="Meng F.-X."/>
            <person name="Wang C.-S."/>
            <person name="Xu X.-W."/>
        </authorList>
    </citation>
    <scope>NUCLEOTIDE SEQUENCE [LARGE SCALE GENOMIC DNA]</scope>
    <source>
        <strain evidence="1 2">CCTCC AB 2015396</strain>
    </source>
</reference>
<dbReference type="SUPFAM" id="SSF55486">
    <property type="entry name" value="Metalloproteases ('zincins'), catalytic domain"/>
    <property type="match status" value="1"/>
</dbReference>
<name>A0A3A1P6V1_9SPHN</name>
<dbReference type="AlphaFoldDB" id="A0A3A1P6V1"/>
<dbReference type="OrthoDB" id="9806895at2"/>
<dbReference type="Proteomes" id="UP000265366">
    <property type="component" value="Unassembled WGS sequence"/>
</dbReference>
<dbReference type="Gene3D" id="3.30.2010.20">
    <property type="match status" value="1"/>
</dbReference>
<gene>
    <name evidence="1" type="ORF">D2V17_11730</name>
</gene>
<dbReference type="CDD" id="cd12952">
    <property type="entry name" value="MMP_ACEL2062"/>
    <property type="match status" value="1"/>
</dbReference>
<dbReference type="InterPro" id="IPR038555">
    <property type="entry name" value="Zincin_1_sf"/>
</dbReference>
<dbReference type="Pfam" id="PF06262">
    <property type="entry name" value="Zincin_1"/>
    <property type="match status" value="1"/>
</dbReference>
<proteinExistence type="predicted"/>
<organism evidence="1 2">
    <name type="scientific">Aurantiacibacter xanthus</name>
    <dbReference type="NCBI Taxonomy" id="1784712"/>
    <lineage>
        <taxon>Bacteria</taxon>
        <taxon>Pseudomonadati</taxon>
        <taxon>Pseudomonadota</taxon>
        <taxon>Alphaproteobacteria</taxon>
        <taxon>Sphingomonadales</taxon>
        <taxon>Erythrobacteraceae</taxon>
        <taxon>Aurantiacibacter</taxon>
    </lineage>
</organism>
<dbReference type="EMBL" id="QXFM01000105">
    <property type="protein sequence ID" value="RIV84444.1"/>
    <property type="molecule type" value="Genomic_DNA"/>
</dbReference>
<sequence>MIRTFAKAPDAQEIEAIARQTLARLPAAFAEQLGNLNLAIEDFAEDALLDDLGIESAYELTGVYEGIPLTEQSIDHSGTMPERVRLFRLPILLEWCERGDVTLEDLVAHVVIHEIGHHFGLSDADMHTLEDQVL</sequence>
<accession>A0A3A1P6V1</accession>
<evidence type="ECO:0000313" key="2">
    <source>
        <dbReference type="Proteomes" id="UP000265366"/>
    </source>
</evidence>
<evidence type="ECO:0000313" key="1">
    <source>
        <dbReference type="EMBL" id="RIV84444.1"/>
    </source>
</evidence>
<dbReference type="InterPro" id="IPR010428">
    <property type="entry name" value="Zincin_1"/>
</dbReference>